<organism evidence="1 2">
    <name type="scientific">Dentiscutata heterogama</name>
    <dbReference type="NCBI Taxonomy" id="1316150"/>
    <lineage>
        <taxon>Eukaryota</taxon>
        <taxon>Fungi</taxon>
        <taxon>Fungi incertae sedis</taxon>
        <taxon>Mucoromycota</taxon>
        <taxon>Glomeromycotina</taxon>
        <taxon>Glomeromycetes</taxon>
        <taxon>Diversisporales</taxon>
        <taxon>Gigasporaceae</taxon>
        <taxon>Dentiscutata</taxon>
    </lineage>
</organism>
<accession>A0ACA9M612</accession>
<gene>
    <name evidence="1" type="ORF">DHETER_LOCUS5781</name>
</gene>
<reference evidence="1" key="1">
    <citation type="submission" date="2021-06" db="EMBL/GenBank/DDBJ databases">
        <authorList>
            <person name="Kallberg Y."/>
            <person name="Tangrot J."/>
            <person name="Rosling A."/>
        </authorList>
    </citation>
    <scope>NUCLEOTIDE SEQUENCE</scope>
    <source>
        <strain evidence="1">IL203A</strain>
    </source>
</reference>
<sequence>MYAENRESKESENDERESITHRDSPIPTRSSLVQNPVDYLEYLAAQEEYAPPQASEHDLGLSDNQYQPIELSSPFSQHPTYLSNLGMTEQYITQSYIPQDIETSSPLSPLDEVQNKMVDLQTVPSHQITIYTHNPQFQNATIKMTEVATHSLSQESIDPSLLTSPGVTMTRNKSRIKNPTIENIPRRSSYTAQIQTSDTPLRQEFRKNDISTSFLRSSTGNSNSILQTEIRAAHGDPDDPLLNYQNRPKNFNFTTRSVPFPQQLDPHYHHQLQNNANEDPKSPVSPRVKAASPLPDSYKNGYKPKGLIICLCFSIVAGIIFTCM</sequence>
<comment type="caution">
    <text evidence="1">The sequence shown here is derived from an EMBL/GenBank/DDBJ whole genome shotgun (WGS) entry which is preliminary data.</text>
</comment>
<name>A0ACA9M612_9GLOM</name>
<evidence type="ECO:0000313" key="1">
    <source>
        <dbReference type="EMBL" id="CAG8564307.1"/>
    </source>
</evidence>
<evidence type="ECO:0000313" key="2">
    <source>
        <dbReference type="Proteomes" id="UP000789702"/>
    </source>
</evidence>
<keyword evidence="2" id="KW-1185">Reference proteome</keyword>
<dbReference type="EMBL" id="CAJVPU010006742">
    <property type="protein sequence ID" value="CAG8564307.1"/>
    <property type="molecule type" value="Genomic_DNA"/>
</dbReference>
<protein>
    <submittedName>
        <fullName evidence="1">4716_t:CDS:1</fullName>
    </submittedName>
</protein>
<proteinExistence type="predicted"/>
<dbReference type="Proteomes" id="UP000789702">
    <property type="component" value="Unassembled WGS sequence"/>
</dbReference>